<dbReference type="Proteomes" id="UP000031599">
    <property type="component" value="Unassembled WGS sequence"/>
</dbReference>
<gene>
    <name evidence="2" type="ORF">DB30_01567</name>
</gene>
<proteinExistence type="predicted"/>
<evidence type="ECO:0000256" key="1">
    <source>
        <dbReference type="SAM" id="MobiDB-lite"/>
    </source>
</evidence>
<feature type="compositionally biased region" description="Basic and acidic residues" evidence="1">
    <location>
        <begin position="33"/>
        <end position="46"/>
    </location>
</feature>
<comment type="caution">
    <text evidence="2">The sequence shown here is derived from an EMBL/GenBank/DDBJ whole genome shotgun (WGS) entry which is preliminary data.</text>
</comment>
<organism evidence="2 3">
    <name type="scientific">Enhygromyxa salina</name>
    <dbReference type="NCBI Taxonomy" id="215803"/>
    <lineage>
        <taxon>Bacteria</taxon>
        <taxon>Pseudomonadati</taxon>
        <taxon>Myxococcota</taxon>
        <taxon>Polyangia</taxon>
        <taxon>Nannocystales</taxon>
        <taxon>Nannocystaceae</taxon>
        <taxon>Enhygromyxa</taxon>
    </lineage>
</organism>
<feature type="region of interest" description="Disordered" evidence="1">
    <location>
        <begin position="1"/>
        <end position="46"/>
    </location>
</feature>
<protein>
    <submittedName>
        <fullName evidence="2">Uncharacterized protein</fullName>
    </submittedName>
</protein>
<accession>A0A0C2CRS4</accession>
<name>A0A0C2CRS4_9BACT</name>
<dbReference type="EMBL" id="JMCC02000136">
    <property type="protein sequence ID" value="KIG12335.1"/>
    <property type="molecule type" value="Genomic_DNA"/>
</dbReference>
<feature type="compositionally biased region" description="Gly residues" evidence="1">
    <location>
        <begin position="15"/>
        <end position="27"/>
    </location>
</feature>
<evidence type="ECO:0000313" key="3">
    <source>
        <dbReference type="Proteomes" id="UP000031599"/>
    </source>
</evidence>
<sequence length="46" mass="4527">MPLAHADESLVCPGGDVGDLLGAGAGEGVKAQHAGDPETKKNAGER</sequence>
<reference evidence="2 3" key="1">
    <citation type="submission" date="2014-12" db="EMBL/GenBank/DDBJ databases">
        <title>Genome assembly of Enhygromyxa salina DSM 15201.</title>
        <authorList>
            <person name="Sharma G."/>
            <person name="Subramanian S."/>
        </authorList>
    </citation>
    <scope>NUCLEOTIDE SEQUENCE [LARGE SCALE GENOMIC DNA]</scope>
    <source>
        <strain evidence="2 3">DSM 15201</strain>
    </source>
</reference>
<dbReference type="AlphaFoldDB" id="A0A0C2CRS4"/>
<evidence type="ECO:0000313" key="2">
    <source>
        <dbReference type="EMBL" id="KIG12335.1"/>
    </source>
</evidence>